<evidence type="ECO:0000256" key="1">
    <source>
        <dbReference type="ARBA" id="ARBA00023015"/>
    </source>
</evidence>
<dbReference type="GO" id="GO:0003700">
    <property type="term" value="F:DNA-binding transcription factor activity"/>
    <property type="evidence" value="ECO:0007669"/>
    <property type="project" value="TreeGrafter"/>
</dbReference>
<dbReference type="Proteomes" id="UP000321571">
    <property type="component" value="Unassembled WGS sequence"/>
</dbReference>
<dbReference type="SUPFAM" id="SSF46689">
    <property type="entry name" value="Homeodomain-like"/>
    <property type="match status" value="1"/>
</dbReference>
<dbReference type="InterPro" id="IPR036271">
    <property type="entry name" value="Tet_transcr_reg_TetR-rel_C_sf"/>
</dbReference>
<dbReference type="OrthoDB" id="4550691at2"/>
<evidence type="ECO:0000256" key="4">
    <source>
        <dbReference type="PROSITE-ProRule" id="PRU00335"/>
    </source>
</evidence>
<dbReference type="Pfam" id="PF00440">
    <property type="entry name" value="TetR_N"/>
    <property type="match status" value="1"/>
</dbReference>
<dbReference type="PANTHER" id="PTHR30055">
    <property type="entry name" value="HTH-TYPE TRANSCRIPTIONAL REGULATOR RUTR"/>
    <property type="match status" value="1"/>
</dbReference>
<dbReference type="RefSeq" id="WP_147685418.1">
    <property type="nucleotide sequence ID" value="NZ_VDUX01000003.1"/>
</dbReference>
<dbReference type="InterPro" id="IPR009057">
    <property type="entry name" value="Homeodomain-like_sf"/>
</dbReference>
<feature type="DNA-binding region" description="H-T-H motif" evidence="4">
    <location>
        <begin position="43"/>
        <end position="62"/>
    </location>
</feature>
<dbReference type="EMBL" id="VDUX01000003">
    <property type="protein sequence ID" value="TXL61276.1"/>
    <property type="molecule type" value="Genomic_DNA"/>
</dbReference>
<keyword evidence="1" id="KW-0805">Transcription regulation</keyword>
<dbReference type="PANTHER" id="PTHR30055:SF234">
    <property type="entry name" value="HTH-TYPE TRANSCRIPTIONAL REGULATOR BETI"/>
    <property type="match status" value="1"/>
</dbReference>
<name>A0A5C8NJK9_9ACTN</name>
<dbReference type="Gene3D" id="1.10.357.10">
    <property type="entry name" value="Tetracycline Repressor, domain 2"/>
    <property type="match status" value="1"/>
</dbReference>
<evidence type="ECO:0000259" key="5">
    <source>
        <dbReference type="PROSITE" id="PS50977"/>
    </source>
</evidence>
<evidence type="ECO:0000256" key="3">
    <source>
        <dbReference type="ARBA" id="ARBA00023163"/>
    </source>
</evidence>
<comment type="caution">
    <text evidence="6">The sequence shown here is derived from an EMBL/GenBank/DDBJ whole genome shotgun (WGS) entry which is preliminary data.</text>
</comment>
<dbReference type="PRINTS" id="PR00455">
    <property type="entry name" value="HTHTETR"/>
</dbReference>
<proteinExistence type="predicted"/>
<gene>
    <name evidence="6" type="ORF">FHP06_07535</name>
</gene>
<dbReference type="PROSITE" id="PS50977">
    <property type="entry name" value="HTH_TETR_2"/>
    <property type="match status" value="1"/>
</dbReference>
<dbReference type="InterPro" id="IPR001647">
    <property type="entry name" value="HTH_TetR"/>
</dbReference>
<keyword evidence="2 4" id="KW-0238">DNA-binding</keyword>
<sequence length="210" mass="22910">MSRERSGSTLSTRAAHLGPAVRRPLVLDAALAVWAEHGYRGTTMAAIAAQAKVSKPVLYECFDTKDAVLRALLDREEDRLMRATQQALTVDASSDLRTTVAQSYEAFFAAVLAHPVSWRVVFDAQGVLPQEIDNRYRKARAVFVRQIAELVRSLTTSGKELTDAEAAVLASNLARLAEDNATVLLSDEGHDWTPATLAAFVTRVALDAWS</sequence>
<evidence type="ECO:0000313" key="7">
    <source>
        <dbReference type="Proteomes" id="UP000321571"/>
    </source>
</evidence>
<keyword evidence="3" id="KW-0804">Transcription</keyword>
<dbReference type="AlphaFoldDB" id="A0A5C8NJK9"/>
<dbReference type="SUPFAM" id="SSF48498">
    <property type="entry name" value="Tetracyclin repressor-like, C-terminal domain"/>
    <property type="match status" value="1"/>
</dbReference>
<reference evidence="6 7" key="1">
    <citation type="submission" date="2019-06" db="EMBL/GenBank/DDBJ databases">
        <title>Aeromicrobium sp. nov., isolated from a maize field.</title>
        <authorList>
            <person name="Lin S.-Y."/>
            <person name="Tsai C.-F."/>
            <person name="Young C.-C."/>
        </authorList>
    </citation>
    <scope>NUCLEOTIDE SEQUENCE [LARGE SCALE GENOMIC DNA]</scope>
    <source>
        <strain evidence="6 7">CC-CFT486</strain>
    </source>
</reference>
<dbReference type="GO" id="GO:0000976">
    <property type="term" value="F:transcription cis-regulatory region binding"/>
    <property type="evidence" value="ECO:0007669"/>
    <property type="project" value="TreeGrafter"/>
</dbReference>
<organism evidence="6 7">
    <name type="scientific">Aeromicrobium terrae</name>
    <dbReference type="NCBI Taxonomy" id="2498846"/>
    <lineage>
        <taxon>Bacteria</taxon>
        <taxon>Bacillati</taxon>
        <taxon>Actinomycetota</taxon>
        <taxon>Actinomycetes</taxon>
        <taxon>Propionibacteriales</taxon>
        <taxon>Nocardioidaceae</taxon>
        <taxon>Aeromicrobium</taxon>
    </lineage>
</organism>
<dbReference type="InterPro" id="IPR050109">
    <property type="entry name" value="HTH-type_TetR-like_transc_reg"/>
</dbReference>
<evidence type="ECO:0000256" key="2">
    <source>
        <dbReference type="ARBA" id="ARBA00023125"/>
    </source>
</evidence>
<keyword evidence="7" id="KW-1185">Reference proteome</keyword>
<accession>A0A5C8NJK9</accession>
<protein>
    <submittedName>
        <fullName evidence="6">TetR/AcrR family transcriptional regulator</fullName>
    </submittedName>
</protein>
<evidence type="ECO:0000313" key="6">
    <source>
        <dbReference type="EMBL" id="TXL61276.1"/>
    </source>
</evidence>
<feature type="domain" description="HTH tetR-type" evidence="5">
    <location>
        <begin position="20"/>
        <end position="80"/>
    </location>
</feature>